<sequence length="398" mass="41606">MNADMPLQSRFERTAFQGSYASGVTWLTDGLTGETRPDLARALRLSGLAALLALPLSLIASASFEAPAAGACLIGCFYLLPSVRKAGQASAGWLVAMAVPALLVAWALASMAITHGPVPVRLAMTAMALLLAALPTLLLHVGQAPVRAASSGAESLKTAASQEESKGVDRSFSSFTHQVAPDVVPPDLEIRSIQDPAVTLRIEAVTSLPAIAARLDTGASDIAQSSADDAAPATPEREEEAPGNAPGDRDEQGRCNVNEQVDFAFRLLAHEAASRNVRLVQQAEEQVDAGCDERVCRQILLNLVGNAIKFGGRDSTVNVLVRRMKGTVLVQVVDEGPGLSNEDCATVLVPYYRGATDEPGTGLGLSIVNDLVEECGGSIVLKNGADKGLVVSIRLPLV</sequence>
<dbReference type="GO" id="GO:0000155">
    <property type="term" value="F:phosphorelay sensor kinase activity"/>
    <property type="evidence" value="ECO:0007669"/>
    <property type="project" value="TreeGrafter"/>
</dbReference>
<keyword evidence="6" id="KW-0472">Membrane</keyword>
<organism evidence="8 9">
    <name type="scientific">Faunimonas pinastri</name>
    <dbReference type="NCBI Taxonomy" id="1855383"/>
    <lineage>
        <taxon>Bacteria</taxon>
        <taxon>Pseudomonadati</taxon>
        <taxon>Pseudomonadota</taxon>
        <taxon>Alphaproteobacteria</taxon>
        <taxon>Hyphomicrobiales</taxon>
        <taxon>Afifellaceae</taxon>
        <taxon>Faunimonas</taxon>
    </lineage>
</organism>
<gene>
    <name evidence="8" type="ORF">SAMN05216548_11324</name>
</gene>
<dbReference type="EMBL" id="FOFG01000013">
    <property type="protein sequence ID" value="SER20413.1"/>
    <property type="molecule type" value="Genomic_DNA"/>
</dbReference>
<keyword evidence="4 8" id="KW-0418">Kinase</keyword>
<dbReference type="InterPro" id="IPR004358">
    <property type="entry name" value="Sig_transdc_His_kin-like_C"/>
</dbReference>
<evidence type="ECO:0000256" key="6">
    <source>
        <dbReference type="SAM" id="Phobius"/>
    </source>
</evidence>
<dbReference type="Pfam" id="PF02518">
    <property type="entry name" value="HATPase_c"/>
    <property type="match status" value="1"/>
</dbReference>
<evidence type="ECO:0000259" key="7">
    <source>
        <dbReference type="PROSITE" id="PS50109"/>
    </source>
</evidence>
<dbReference type="EC" id="2.7.13.3" evidence="2"/>
<dbReference type="OrthoDB" id="9813151at2"/>
<keyword evidence="3" id="KW-0808">Transferase</keyword>
<dbReference type="GO" id="GO:0005886">
    <property type="term" value="C:plasma membrane"/>
    <property type="evidence" value="ECO:0007669"/>
    <property type="project" value="TreeGrafter"/>
</dbReference>
<proteinExistence type="predicted"/>
<feature type="region of interest" description="Disordered" evidence="5">
    <location>
        <begin position="223"/>
        <end position="253"/>
    </location>
</feature>
<accession>A0A1H9MB94</accession>
<evidence type="ECO:0000313" key="9">
    <source>
        <dbReference type="Proteomes" id="UP000199647"/>
    </source>
</evidence>
<dbReference type="PANTHER" id="PTHR43047">
    <property type="entry name" value="TWO-COMPONENT HISTIDINE PROTEIN KINASE"/>
    <property type="match status" value="1"/>
</dbReference>
<dbReference type="PROSITE" id="PS50109">
    <property type="entry name" value="HIS_KIN"/>
    <property type="match status" value="1"/>
</dbReference>
<evidence type="ECO:0000256" key="2">
    <source>
        <dbReference type="ARBA" id="ARBA00012438"/>
    </source>
</evidence>
<dbReference type="InterPro" id="IPR036890">
    <property type="entry name" value="HATPase_C_sf"/>
</dbReference>
<dbReference type="STRING" id="1855383.SAMN05216548_11324"/>
<evidence type="ECO:0000313" key="8">
    <source>
        <dbReference type="EMBL" id="SER20413.1"/>
    </source>
</evidence>
<reference evidence="8 9" key="1">
    <citation type="submission" date="2016-10" db="EMBL/GenBank/DDBJ databases">
        <authorList>
            <person name="de Groot N.N."/>
        </authorList>
    </citation>
    <scope>NUCLEOTIDE SEQUENCE [LARGE SCALE GENOMIC DNA]</scope>
    <source>
        <strain evidence="8 9">A52C2</strain>
    </source>
</reference>
<dbReference type="PANTHER" id="PTHR43047:SF72">
    <property type="entry name" value="OSMOSENSING HISTIDINE PROTEIN KINASE SLN1"/>
    <property type="match status" value="1"/>
</dbReference>
<evidence type="ECO:0000256" key="1">
    <source>
        <dbReference type="ARBA" id="ARBA00000085"/>
    </source>
</evidence>
<dbReference type="Gene3D" id="3.30.565.10">
    <property type="entry name" value="Histidine kinase-like ATPase, C-terminal domain"/>
    <property type="match status" value="1"/>
</dbReference>
<feature type="transmembrane region" description="Helical" evidence="6">
    <location>
        <begin position="47"/>
        <end position="80"/>
    </location>
</feature>
<protein>
    <recommendedName>
        <fullName evidence="2">histidine kinase</fullName>
        <ecNumber evidence="2">2.7.13.3</ecNumber>
    </recommendedName>
</protein>
<keyword evidence="6" id="KW-1133">Transmembrane helix</keyword>
<evidence type="ECO:0000256" key="3">
    <source>
        <dbReference type="ARBA" id="ARBA00022679"/>
    </source>
</evidence>
<dbReference type="SUPFAM" id="SSF55874">
    <property type="entry name" value="ATPase domain of HSP90 chaperone/DNA topoisomerase II/histidine kinase"/>
    <property type="match status" value="1"/>
</dbReference>
<feature type="transmembrane region" description="Helical" evidence="6">
    <location>
        <begin position="120"/>
        <end position="141"/>
    </location>
</feature>
<dbReference type="SMART" id="SM00387">
    <property type="entry name" value="HATPase_c"/>
    <property type="match status" value="1"/>
</dbReference>
<dbReference type="AlphaFoldDB" id="A0A1H9MB94"/>
<feature type="transmembrane region" description="Helical" evidence="6">
    <location>
        <begin position="92"/>
        <end position="114"/>
    </location>
</feature>
<keyword evidence="6" id="KW-0812">Transmembrane</keyword>
<comment type="catalytic activity">
    <reaction evidence="1">
        <text>ATP + protein L-histidine = ADP + protein N-phospho-L-histidine.</text>
        <dbReference type="EC" id="2.7.13.3"/>
    </reaction>
</comment>
<dbReference type="GO" id="GO:0009927">
    <property type="term" value="F:histidine phosphotransfer kinase activity"/>
    <property type="evidence" value="ECO:0007669"/>
    <property type="project" value="TreeGrafter"/>
</dbReference>
<dbReference type="InterPro" id="IPR005467">
    <property type="entry name" value="His_kinase_dom"/>
</dbReference>
<dbReference type="PRINTS" id="PR00344">
    <property type="entry name" value="BCTRLSENSOR"/>
</dbReference>
<dbReference type="CDD" id="cd00075">
    <property type="entry name" value="HATPase"/>
    <property type="match status" value="1"/>
</dbReference>
<dbReference type="Proteomes" id="UP000199647">
    <property type="component" value="Unassembled WGS sequence"/>
</dbReference>
<evidence type="ECO:0000256" key="5">
    <source>
        <dbReference type="SAM" id="MobiDB-lite"/>
    </source>
</evidence>
<feature type="domain" description="Histidine kinase" evidence="7">
    <location>
        <begin position="256"/>
        <end position="398"/>
    </location>
</feature>
<keyword evidence="9" id="KW-1185">Reference proteome</keyword>
<dbReference type="InterPro" id="IPR003594">
    <property type="entry name" value="HATPase_dom"/>
</dbReference>
<feature type="compositionally biased region" description="Low complexity" evidence="5">
    <location>
        <begin position="223"/>
        <end position="234"/>
    </location>
</feature>
<evidence type="ECO:0000256" key="4">
    <source>
        <dbReference type="ARBA" id="ARBA00022777"/>
    </source>
</evidence>
<name>A0A1H9MB94_9HYPH</name>